<dbReference type="EMBL" id="JAHYIQ010000015">
    <property type="protein sequence ID" value="KAK1126009.1"/>
    <property type="molecule type" value="Genomic_DNA"/>
</dbReference>
<protein>
    <submittedName>
        <fullName evidence="1">Uncharacterized protein</fullName>
    </submittedName>
</protein>
<dbReference type="AlphaFoldDB" id="A0AA40FVH6"/>
<keyword evidence="2" id="KW-1185">Reference proteome</keyword>
<name>A0AA40FVH6_9HYME</name>
<evidence type="ECO:0000313" key="1">
    <source>
        <dbReference type="EMBL" id="KAK1126009.1"/>
    </source>
</evidence>
<accession>A0AA40FVH6</accession>
<dbReference type="Proteomes" id="UP001177670">
    <property type="component" value="Unassembled WGS sequence"/>
</dbReference>
<organism evidence="1 2">
    <name type="scientific">Melipona bicolor</name>
    <dbReference type="NCBI Taxonomy" id="60889"/>
    <lineage>
        <taxon>Eukaryota</taxon>
        <taxon>Metazoa</taxon>
        <taxon>Ecdysozoa</taxon>
        <taxon>Arthropoda</taxon>
        <taxon>Hexapoda</taxon>
        <taxon>Insecta</taxon>
        <taxon>Pterygota</taxon>
        <taxon>Neoptera</taxon>
        <taxon>Endopterygota</taxon>
        <taxon>Hymenoptera</taxon>
        <taxon>Apocrita</taxon>
        <taxon>Aculeata</taxon>
        <taxon>Apoidea</taxon>
        <taxon>Anthophila</taxon>
        <taxon>Apidae</taxon>
        <taxon>Melipona</taxon>
    </lineage>
</organism>
<evidence type="ECO:0000313" key="2">
    <source>
        <dbReference type="Proteomes" id="UP001177670"/>
    </source>
</evidence>
<reference evidence="1" key="1">
    <citation type="submission" date="2021-10" db="EMBL/GenBank/DDBJ databases">
        <title>Melipona bicolor Genome sequencing and assembly.</title>
        <authorList>
            <person name="Araujo N.S."/>
            <person name="Arias M.C."/>
        </authorList>
    </citation>
    <scope>NUCLEOTIDE SEQUENCE</scope>
    <source>
        <strain evidence="1">USP_2M_L1-L4_2017</strain>
        <tissue evidence="1">Whole body</tissue>
    </source>
</reference>
<comment type="caution">
    <text evidence="1">The sequence shown here is derived from an EMBL/GenBank/DDBJ whole genome shotgun (WGS) entry which is preliminary data.</text>
</comment>
<proteinExistence type="predicted"/>
<sequence length="100" mass="10952">MPRNDRKRRVPGNSACLPTKLKSRSVVDLITSGVDVSGVDEYCRPKPSTKTATITGSSATSLDFLGNLIAPSILVLTNDQEKLNWGRTMYGVCRVVRQLE</sequence>
<gene>
    <name evidence="1" type="ORF">K0M31_005539</name>
</gene>